<dbReference type="EMBL" id="KB554460">
    <property type="protein sequence ID" value="EMP29680.1"/>
    <property type="molecule type" value="Genomic_DNA"/>
</dbReference>
<evidence type="ECO:0000313" key="2">
    <source>
        <dbReference type="EMBL" id="EMP29680.1"/>
    </source>
</evidence>
<evidence type="ECO:0000313" key="3">
    <source>
        <dbReference type="Proteomes" id="UP000031443"/>
    </source>
</evidence>
<accession>M7B2J1</accession>
<dbReference type="AlphaFoldDB" id="M7B2J1"/>
<feature type="compositionally biased region" description="Pro residues" evidence="1">
    <location>
        <begin position="10"/>
        <end position="22"/>
    </location>
</feature>
<protein>
    <submittedName>
        <fullName evidence="2">Uncharacterized protein</fullName>
    </submittedName>
</protein>
<feature type="region of interest" description="Disordered" evidence="1">
    <location>
        <begin position="177"/>
        <end position="216"/>
    </location>
</feature>
<feature type="region of interest" description="Disordered" evidence="1">
    <location>
        <begin position="1"/>
        <end position="43"/>
    </location>
</feature>
<feature type="compositionally biased region" description="Basic and acidic residues" evidence="1">
    <location>
        <begin position="181"/>
        <end position="190"/>
    </location>
</feature>
<keyword evidence="3" id="KW-1185">Reference proteome</keyword>
<organism evidence="2 3">
    <name type="scientific">Chelonia mydas</name>
    <name type="common">Green sea-turtle</name>
    <name type="synonym">Chelonia agassizi</name>
    <dbReference type="NCBI Taxonomy" id="8469"/>
    <lineage>
        <taxon>Eukaryota</taxon>
        <taxon>Metazoa</taxon>
        <taxon>Chordata</taxon>
        <taxon>Craniata</taxon>
        <taxon>Vertebrata</taxon>
        <taxon>Euteleostomi</taxon>
        <taxon>Archelosauria</taxon>
        <taxon>Testudinata</taxon>
        <taxon>Testudines</taxon>
        <taxon>Cryptodira</taxon>
        <taxon>Durocryptodira</taxon>
        <taxon>Americhelydia</taxon>
        <taxon>Chelonioidea</taxon>
        <taxon>Cheloniidae</taxon>
        <taxon>Chelonia</taxon>
    </lineage>
</organism>
<gene>
    <name evidence="2" type="ORF">UY3_13203</name>
</gene>
<proteinExistence type="predicted"/>
<sequence>MTPVRNPAPKALPTPMPPPPAPTRSSAPTVRPQTAPTAATKADRNTKALAQFLRQRDIAVSSDLDLLAASRAQRSAVPQDTQAAYLSPPAVPLTGNCLSIYINESWWGFAAGFVVLTKLVSNLTSVKPVKLPCIDAARERHGFEVPLCAQKDRQVLLYPNSLGKQLSVARVTVAERTMGCDPRRHTERPPHRSGRRPPASPVRPCNARQLPGGASGTAALQTCGKQPPSCTARVPVQGDSLQLRFKATLLTHSSGDAAGGRWGEPRWAACEKREKRELAEHKQLQAE</sequence>
<evidence type="ECO:0000256" key="1">
    <source>
        <dbReference type="SAM" id="MobiDB-lite"/>
    </source>
</evidence>
<reference evidence="3" key="1">
    <citation type="journal article" date="2013" name="Nat. Genet.">
        <title>The draft genomes of soft-shell turtle and green sea turtle yield insights into the development and evolution of the turtle-specific body plan.</title>
        <authorList>
            <person name="Wang Z."/>
            <person name="Pascual-Anaya J."/>
            <person name="Zadissa A."/>
            <person name="Li W."/>
            <person name="Niimura Y."/>
            <person name="Huang Z."/>
            <person name="Li C."/>
            <person name="White S."/>
            <person name="Xiong Z."/>
            <person name="Fang D."/>
            <person name="Wang B."/>
            <person name="Ming Y."/>
            <person name="Chen Y."/>
            <person name="Zheng Y."/>
            <person name="Kuraku S."/>
            <person name="Pignatelli M."/>
            <person name="Herrero J."/>
            <person name="Beal K."/>
            <person name="Nozawa M."/>
            <person name="Li Q."/>
            <person name="Wang J."/>
            <person name="Zhang H."/>
            <person name="Yu L."/>
            <person name="Shigenobu S."/>
            <person name="Wang J."/>
            <person name="Liu J."/>
            <person name="Flicek P."/>
            <person name="Searle S."/>
            <person name="Wang J."/>
            <person name="Kuratani S."/>
            <person name="Yin Y."/>
            <person name="Aken B."/>
            <person name="Zhang G."/>
            <person name="Irie N."/>
        </authorList>
    </citation>
    <scope>NUCLEOTIDE SEQUENCE [LARGE SCALE GENOMIC DNA]</scope>
</reference>
<name>M7B2J1_CHEMY</name>
<dbReference type="Proteomes" id="UP000031443">
    <property type="component" value="Unassembled WGS sequence"/>
</dbReference>